<evidence type="ECO:0000256" key="1">
    <source>
        <dbReference type="SAM" id="Coils"/>
    </source>
</evidence>
<dbReference type="EMBL" id="MSCK01000002">
    <property type="protein sequence ID" value="PQJ69656.1"/>
    <property type="molecule type" value="Genomic_DNA"/>
</dbReference>
<name>A0A2P6C9P9_9FLAO</name>
<organism evidence="2 3">
    <name type="scientific">Polaribacter butkevichii</name>
    <dbReference type="NCBI Taxonomy" id="218490"/>
    <lineage>
        <taxon>Bacteria</taxon>
        <taxon>Pseudomonadati</taxon>
        <taxon>Bacteroidota</taxon>
        <taxon>Flavobacteriia</taxon>
        <taxon>Flavobacteriales</taxon>
        <taxon>Flavobacteriaceae</taxon>
    </lineage>
</organism>
<accession>A0A2P6C9P9</accession>
<feature type="coiled-coil region" evidence="1">
    <location>
        <begin position="24"/>
        <end position="54"/>
    </location>
</feature>
<keyword evidence="3" id="KW-1185">Reference proteome</keyword>
<protein>
    <submittedName>
        <fullName evidence="2">Uncharacterized protein</fullName>
    </submittedName>
</protein>
<sequence>MGVGNEIKVIVKQGKSIIDKLKDYENDIVDLDNLEEINEELKKLYSEIHVYNRINNDESFDFFYKINSALENLFEFKENYEFSNKAMKEYNSLDLNDEKNIIEWIFKYENEFCFFEQSENVYAYLFKIKDIKENIVIDCSKYSVSYDFINKYGEHWGDIYEKYRPEEKFLDEIESHTIPYYLGFHNKHLDILEKYKKLPSGKVPESYFTNVFDIDELLNFYSKFKDIAEGEKNKKQMDKFQNMKFVKDYQVNINKLFIIYNLIGLKTKHNISKKALQAFKKLNKNNEKEILEWVIKFYEKGANIFPEGIVRVHKNLLRLEGINEDLIVNISKYVESYDFPIIQAKQWRKIFMKYRIEDSELNGTVCRDLFDYLAYQNKYIDLLEKYERLPKLKKIEK</sequence>
<gene>
    <name evidence="2" type="ORF">BTO14_16830</name>
</gene>
<dbReference type="AlphaFoldDB" id="A0A2P6C9P9"/>
<evidence type="ECO:0000313" key="2">
    <source>
        <dbReference type="EMBL" id="PQJ69656.1"/>
    </source>
</evidence>
<dbReference type="Proteomes" id="UP000247345">
    <property type="component" value="Unassembled WGS sequence"/>
</dbReference>
<reference evidence="2 3" key="1">
    <citation type="submission" date="2016-12" db="EMBL/GenBank/DDBJ databases">
        <title>Trade-off between light-utilization and light-protection in marine flavobacteria.</title>
        <authorList>
            <person name="Kumagai Y."/>
            <person name="Yoshizawa S."/>
            <person name="Kogure K."/>
            <person name="Iwasaki W."/>
        </authorList>
    </citation>
    <scope>NUCLEOTIDE SEQUENCE [LARGE SCALE GENOMIC DNA]</scope>
    <source>
        <strain evidence="2 3">KCTC 12100</strain>
    </source>
</reference>
<keyword evidence="1" id="KW-0175">Coiled coil</keyword>
<comment type="caution">
    <text evidence="2">The sequence shown here is derived from an EMBL/GenBank/DDBJ whole genome shotgun (WGS) entry which is preliminary data.</text>
</comment>
<dbReference type="RefSeq" id="WP_105050566.1">
    <property type="nucleotide sequence ID" value="NZ_CP150661.1"/>
</dbReference>
<evidence type="ECO:0000313" key="3">
    <source>
        <dbReference type="Proteomes" id="UP000247345"/>
    </source>
</evidence>
<proteinExistence type="predicted"/>
<dbReference type="OrthoDB" id="9869748at2"/>